<accession>A0ABX1BPV5</accession>
<sequence length="98" mass="11573">MLLPPARRYAVVHTAGEHRLPRARRYIDRLRDVPQAVRSVPYVSGGARQRWERGAWVIRPCTGWRSFWFTRPLHRTREIPREDTEAAADWVHRVYLGG</sequence>
<keyword evidence="2" id="KW-1185">Reference proteome</keyword>
<evidence type="ECO:0000313" key="2">
    <source>
        <dbReference type="Proteomes" id="UP000696294"/>
    </source>
</evidence>
<dbReference type="Proteomes" id="UP000696294">
    <property type="component" value="Unassembled WGS sequence"/>
</dbReference>
<name>A0ABX1BPV5_9ACTN</name>
<dbReference type="RefSeq" id="WP_168021764.1">
    <property type="nucleotide sequence ID" value="NZ_JAATEP010000092.1"/>
</dbReference>
<protein>
    <submittedName>
        <fullName evidence="1">Uncharacterized protein</fullName>
    </submittedName>
</protein>
<proteinExistence type="predicted"/>
<organism evidence="1 2">
    <name type="scientific">Nonomuraea composti</name>
    <dbReference type="NCBI Taxonomy" id="2720023"/>
    <lineage>
        <taxon>Bacteria</taxon>
        <taxon>Bacillati</taxon>
        <taxon>Actinomycetota</taxon>
        <taxon>Actinomycetes</taxon>
        <taxon>Streptosporangiales</taxon>
        <taxon>Streptosporangiaceae</taxon>
        <taxon>Nonomuraea</taxon>
    </lineage>
</organism>
<comment type="caution">
    <text evidence="1">The sequence shown here is derived from an EMBL/GenBank/DDBJ whole genome shotgun (WGS) entry which is preliminary data.</text>
</comment>
<gene>
    <name evidence="1" type="ORF">HCN51_55055</name>
</gene>
<evidence type="ECO:0000313" key="1">
    <source>
        <dbReference type="EMBL" id="NJP98450.1"/>
    </source>
</evidence>
<reference evidence="1 2" key="1">
    <citation type="submission" date="2020-03" db="EMBL/GenBank/DDBJ databases">
        <title>WGS of actinomycetes isolated from Thailand.</title>
        <authorList>
            <person name="Thawai C."/>
        </authorList>
    </citation>
    <scope>NUCLEOTIDE SEQUENCE [LARGE SCALE GENOMIC DNA]</scope>
    <source>
        <strain evidence="1 2">FMUSA5-5</strain>
    </source>
</reference>
<dbReference type="EMBL" id="JAATEP010000092">
    <property type="protein sequence ID" value="NJP98450.1"/>
    <property type="molecule type" value="Genomic_DNA"/>
</dbReference>